<proteinExistence type="predicted"/>
<evidence type="ECO:0000313" key="2">
    <source>
        <dbReference type="Proteomes" id="UP000800082"/>
    </source>
</evidence>
<organism evidence="1 2">
    <name type="scientific">Didymella exigua CBS 183.55</name>
    <dbReference type="NCBI Taxonomy" id="1150837"/>
    <lineage>
        <taxon>Eukaryota</taxon>
        <taxon>Fungi</taxon>
        <taxon>Dikarya</taxon>
        <taxon>Ascomycota</taxon>
        <taxon>Pezizomycotina</taxon>
        <taxon>Dothideomycetes</taxon>
        <taxon>Pleosporomycetidae</taxon>
        <taxon>Pleosporales</taxon>
        <taxon>Pleosporineae</taxon>
        <taxon>Didymellaceae</taxon>
        <taxon>Didymella</taxon>
    </lineage>
</organism>
<evidence type="ECO:0000313" key="1">
    <source>
        <dbReference type="EMBL" id="KAF1931517.1"/>
    </source>
</evidence>
<sequence length="191" mass="20623">MTTILRAALLRKVFLAHTNLPSVRLTANPLEAIYSVVASLLNPICLEVDLAPAVFLEAMADQLPNHKQDSLAVANLPRAAAYLVAVYSAVLNPPGSAFLVAPVDKLPSPVSSVVVNLLEVVLSMNLNPLRASPAHLLKAAIPGAEFLQQHPMLIHCLLVAEVDRSRNQLRAEKYRSAYLEQKLRAGQGPSQ</sequence>
<name>A0A6A5S1W1_9PLEO</name>
<keyword evidence="2" id="KW-1185">Reference proteome</keyword>
<dbReference type="EMBL" id="ML978960">
    <property type="protein sequence ID" value="KAF1931517.1"/>
    <property type="molecule type" value="Genomic_DNA"/>
</dbReference>
<protein>
    <submittedName>
        <fullName evidence="1">Uncharacterized protein</fullName>
    </submittedName>
</protein>
<dbReference type="GeneID" id="54349065"/>
<gene>
    <name evidence="1" type="ORF">M421DRAFT_417287</name>
</gene>
<accession>A0A6A5S1W1</accession>
<dbReference type="Proteomes" id="UP000800082">
    <property type="component" value="Unassembled WGS sequence"/>
</dbReference>
<reference evidence="1" key="1">
    <citation type="journal article" date="2020" name="Stud. Mycol.">
        <title>101 Dothideomycetes genomes: a test case for predicting lifestyles and emergence of pathogens.</title>
        <authorList>
            <person name="Haridas S."/>
            <person name="Albert R."/>
            <person name="Binder M."/>
            <person name="Bloem J."/>
            <person name="Labutti K."/>
            <person name="Salamov A."/>
            <person name="Andreopoulos B."/>
            <person name="Baker S."/>
            <person name="Barry K."/>
            <person name="Bills G."/>
            <person name="Bluhm B."/>
            <person name="Cannon C."/>
            <person name="Castanera R."/>
            <person name="Culley D."/>
            <person name="Daum C."/>
            <person name="Ezra D."/>
            <person name="Gonzalez J."/>
            <person name="Henrissat B."/>
            <person name="Kuo A."/>
            <person name="Liang C."/>
            <person name="Lipzen A."/>
            <person name="Lutzoni F."/>
            <person name="Magnuson J."/>
            <person name="Mondo S."/>
            <person name="Nolan M."/>
            <person name="Ohm R."/>
            <person name="Pangilinan J."/>
            <person name="Park H.-J."/>
            <person name="Ramirez L."/>
            <person name="Alfaro M."/>
            <person name="Sun H."/>
            <person name="Tritt A."/>
            <person name="Yoshinaga Y."/>
            <person name="Zwiers L.-H."/>
            <person name="Turgeon B."/>
            <person name="Goodwin S."/>
            <person name="Spatafora J."/>
            <person name="Crous P."/>
            <person name="Grigoriev I."/>
        </authorList>
    </citation>
    <scope>NUCLEOTIDE SEQUENCE</scope>
    <source>
        <strain evidence="1">CBS 183.55</strain>
    </source>
</reference>
<dbReference type="RefSeq" id="XP_033451765.1">
    <property type="nucleotide sequence ID" value="XM_033591397.1"/>
</dbReference>
<dbReference type="AlphaFoldDB" id="A0A6A5S1W1"/>